<reference evidence="2 3" key="1">
    <citation type="submission" date="2019-04" db="EMBL/GenBank/DDBJ databases">
        <title>Friends and foes A comparative genomics study of 23 Aspergillus species from section Flavi.</title>
        <authorList>
            <consortium name="DOE Joint Genome Institute"/>
            <person name="Kjaerbolling I."/>
            <person name="Vesth T."/>
            <person name="Frisvad J.C."/>
            <person name="Nybo J.L."/>
            <person name="Theobald S."/>
            <person name="Kildgaard S."/>
            <person name="Isbrandt T."/>
            <person name="Kuo A."/>
            <person name="Sato A."/>
            <person name="Lyhne E.K."/>
            <person name="Kogle M.E."/>
            <person name="Wiebenga A."/>
            <person name="Kun R.S."/>
            <person name="Lubbers R.J."/>
            <person name="Makela M.R."/>
            <person name="Barry K."/>
            <person name="Chovatia M."/>
            <person name="Clum A."/>
            <person name="Daum C."/>
            <person name="Haridas S."/>
            <person name="He G."/>
            <person name="LaButti K."/>
            <person name="Lipzen A."/>
            <person name="Mondo S."/>
            <person name="Riley R."/>
            <person name="Salamov A."/>
            <person name="Simmons B.A."/>
            <person name="Magnuson J.K."/>
            <person name="Henrissat B."/>
            <person name="Mortensen U.H."/>
            <person name="Larsen T.O."/>
            <person name="Devries R.P."/>
            <person name="Grigoriev I.V."/>
            <person name="Machida M."/>
            <person name="Baker S.E."/>
            <person name="Andersen M.R."/>
        </authorList>
    </citation>
    <scope>NUCLEOTIDE SEQUENCE [LARGE SCALE GENOMIC DNA]</scope>
    <source>
        <strain evidence="2 3">CBS 117626</strain>
    </source>
</reference>
<evidence type="ECO:0000256" key="1">
    <source>
        <dbReference type="SAM" id="MobiDB-lite"/>
    </source>
</evidence>
<gene>
    <name evidence="2" type="ORF">BDV40DRAFT_151054</name>
</gene>
<dbReference type="EMBL" id="ML738623">
    <property type="protein sequence ID" value="KAE8162881.1"/>
    <property type="molecule type" value="Genomic_DNA"/>
</dbReference>
<proteinExistence type="predicted"/>
<name>A0A5N6UYI9_ASPTM</name>
<dbReference type="OrthoDB" id="5212373at2759"/>
<dbReference type="AlphaFoldDB" id="A0A5N6UYI9"/>
<feature type="compositionally biased region" description="Basic residues" evidence="1">
    <location>
        <begin position="281"/>
        <end position="292"/>
    </location>
</feature>
<sequence length="292" mass="33233">MCMPSLTVSSNSLPYTAALVNVSRPPHDTFESHARYTPPRDFTRALYIPRHDSMTSHLPLYDIAKSYRDSIKDTVFGSYLHSVKLSYMDKPRGNDMNARVEYLVDAGKKEEDVVELQVRRRSLNQSNDIKANALITSSGSPEFFLLADQRECASGPMTISFPIEPSVRGEYRVPHPYFTWRLPSQKENPGKLVQWQVHPGPNSLFRYTLVNLEEPEILAIYIHVGIVVWLPTDFSEGVLLLPESGGQEQEAVVIASLLTMLHRLREEKSMRPSRDSSSSKLARRFVSKLRLR</sequence>
<accession>A0A5N6UYI9</accession>
<protein>
    <submittedName>
        <fullName evidence="2">Uncharacterized protein</fullName>
    </submittedName>
</protein>
<organism evidence="2 3">
    <name type="scientific">Aspergillus tamarii</name>
    <dbReference type="NCBI Taxonomy" id="41984"/>
    <lineage>
        <taxon>Eukaryota</taxon>
        <taxon>Fungi</taxon>
        <taxon>Dikarya</taxon>
        <taxon>Ascomycota</taxon>
        <taxon>Pezizomycotina</taxon>
        <taxon>Eurotiomycetes</taxon>
        <taxon>Eurotiomycetidae</taxon>
        <taxon>Eurotiales</taxon>
        <taxon>Aspergillaceae</taxon>
        <taxon>Aspergillus</taxon>
        <taxon>Aspergillus subgen. Circumdati</taxon>
    </lineage>
</organism>
<feature type="region of interest" description="Disordered" evidence="1">
    <location>
        <begin position="268"/>
        <end position="292"/>
    </location>
</feature>
<evidence type="ECO:0000313" key="3">
    <source>
        <dbReference type="Proteomes" id="UP000326950"/>
    </source>
</evidence>
<evidence type="ECO:0000313" key="2">
    <source>
        <dbReference type="EMBL" id="KAE8162881.1"/>
    </source>
</evidence>
<keyword evidence="3" id="KW-1185">Reference proteome</keyword>
<dbReference type="Proteomes" id="UP000326950">
    <property type="component" value="Unassembled WGS sequence"/>
</dbReference>